<gene>
    <name evidence="1" type="ORF">B7P43_G07564</name>
</gene>
<evidence type="ECO:0000313" key="1">
    <source>
        <dbReference type="EMBL" id="PNF28172.1"/>
    </source>
</evidence>
<dbReference type="STRING" id="105785.A0A2J7QHW8"/>
<dbReference type="OrthoDB" id="10263222at2759"/>
<comment type="caution">
    <text evidence="1">The sequence shown here is derived from an EMBL/GenBank/DDBJ whole genome shotgun (WGS) entry which is preliminary data.</text>
</comment>
<proteinExistence type="predicted"/>
<dbReference type="AlphaFoldDB" id="A0A2J7QHW8"/>
<dbReference type="InParanoid" id="A0A2J7QHW8"/>
<dbReference type="InterPro" id="IPR007174">
    <property type="entry name" value="Las1"/>
</dbReference>
<evidence type="ECO:0008006" key="3">
    <source>
        <dbReference type="Google" id="ProtNLM"/>
    </source>
</evidence>
<reference evidence="1 2" key="1">
    <citation type="submission" date="2017-12" db="EMBL/GenBank/DDBJ databases">
        <title>Hemimetabolous genomes reveal molecular basis of termite eusociality.</title>
        <authorList>
            <person name="Harrison M.C."/>
            <person name="Jongepier E."/>
            <person name="Robertson H.M."/>
            <person name="Arning N."/>
            <person name="Bitard-Feildel T."/>
            <person name="Chao H."/>
            <person name="Childers C.P."/>
            <person name="Dinh H."/>
            <person name="Doddapaneni H."/>
            <person name="Dugan S."/>
            <person name="Gowin J."/>
            <person name="Greiner C."/>
            <person name="Han Y."/>
            <person name="Hu H."/>
            <person name="Hughes D.S.T."/>
            <person name="Huylmans A.-K."/>
            <person name="Kemena C."/>
            <person name="Kremer L.P.M."/>
            <person name="Lee S.L."/>
            <person name="Lopez-Ezquerra A."/>
            <person name="Mallet L."/>
            <person name="Monroy-Kuhn J.M."/>
            <person name="Moser A."/>
            <person name="Murali S.C."/>
            <person name="Muzny D.M."/>
            <person name="Otani S."/>
            <person name="Piulachs M.-D."/>
            <person name="Poelchau M."/>
            <person name="Qu J."/>
            <person name="Schaub F."/>
            <person name="Wada-Katsumata A."/>
            <person name="Worley K.C."/>
            <person name="Xie Q."/>
            <person name="Ylla G."/>
            <person name="Poulsen M."/>
            <person name="Gibbs R.A."/>
            <person name="Schal C."/>
            <person name="Richards S."/>
            <person name="Belles X."/>
            <person name="Korb J."/>
            <person name="Bornberg-Bauer E."/>
        </authorList>
    </citation>
    <scope>NUCLEOTIDE SEQUENCE [LARGE SCALE GENOMIC DNA]</scope>
    <source>
        <tissue evidence="1">Whole body</tissue>
    </source>
</reference>
<dbReference type="PANTHER" id="PTHR15002:SF0">
    <property type="entry name" value="RIBOSOMAL BIOGENESIS PROTEIN LAS1L"/>
    <property type="match status" value="1"/>
</dbReference>
<dbReference type="GO" id="GO:0090730">
    <property type="term" value="C:Las1 complex"/>
    <property type="evidence" value="ECO:0007669"/>
    <property type="project" value="InterPro"/>
</dbReference>
<dbReference type="GO" id="GO:0004519">
    <property type="term" value="F:endonuclease activity"/>
    <property type="evidence" value="ECO:0007669"/>
    <property type="project" value="InterPro"/>
</dbReference>
<dbReference type="GO" id="GO:0000470">
    <property type="term" value="P:maturation of LSU-rRNA"/>
    <property type="evidence" value="ECO:0007669"/>
    <property type="project" value="TreeGrafter"/>
</dbReference>
<evidence type="ECO:0000313" key="2">
    <source>
        <dbReference type="Proteomes" id="UP000235965"/>
    </source>
</evidence>
<protein>
    <recommendedName>
        <fullName evidence="3">Ribosomal biogenesis protein LAS1L</fullName>
    </recommendedName>
</protein>
<dbReference type="EMBL" id="NEVH01013964">
    <property type="protein sequence ID" value="PNF28172.1"/>
    <property type="molecule type" value="Genomic_DNA"/>
</dbReference>
<dbReference type="FunCoup" id="A0A2J7QHW8">
    <property type="interactions" value="10"/>
</dbReference>
<dbReference type="Proteomes" id="UP000235965">
    <property type="component" value="Unassembled WGS sequence"/>
</dbReference>
<dbReference type="GO" id="GO:0030687">
    <property type="term" value="C:preribosome, large subunit precursor"/>
    <property type="evidence" value="ECO:0007669"/>
    <property type="project" value="TreeGrafter"/>
</dbReference>
<accession>A0A2J7QHW8</accession>
<dbReference type="PANTHER" id="PTHR15002">
    <property type="entry name" value="RIBOSOMAL BIOGENESIS PROTEIN LAS1L"/>
    <property type="match status" value="1"/>
</dbReference>
<dbReference type="Pfam" id="PF04031">
    <property type="entry name" value="Las1"/>
    <property type="match status" value="1"/>
</dbReference>
<keyword evidence="2" id="KW-1185">Reference proteome</keyword>
<sequence length="651" mass="75460">MPHHENAASKTRFVPWFNMAEWDQAYKQIYSDDTVAQVKGFERLLVWKARCPQGIPAGAQCTLDLIQICLKDREVWPQIAGGLLPPYHERDLRFMYAMAVLRFLNHLATLAKNKPHSLYDMAAKLHIPDWVVNIRHDTSHGHSLPSLCILREAAHFCLDWIHEHYWKNEAEMTTDWIAGDDTADYNEMVHRLKEIVETWQAIMLYSSAGLTTFAEIPDLNLQKHLIAEKEKYTARRMDEMLKKLRCRGYTLPKTEMAEAQILIIKQLKDCMEISGRFGDRHEILVNVLLEGDGFLASPDFLSIFSSNHNSSGLTYESLPATFRNLWKTMLNFLYQNRVIPLLVEKLIHKSSSENESHHRCKMAALWVKELLQSLYKVKKTVEMVQNCKEAEKVKVYKTLKQKSKRKLKIKLTVSHIHKQMVKEVERLNPNLRDVLSLRIQKLPRGLSELQFLENAMLKPSPCTRMFLPCLMELVDPPLPEDTKEKLTTLVNIYTQELHFSKEENTVTDSQVYMLHNLKGKSAMVLNDCVEEMDIAEDVISSQAGVLSPVTQSHWTRYKGLEDWGKCPLGRLPWQNEWSALQLELPCDSVWQPCKQLDNYSTAEKNLPGFFHEKVNWDEVLSKRPMQNKWTHQGHEHTHVVERAFAIISNVG</sequence>
<organism evidence="1 2">
    <name type="scientific">Cryptotermes secundus</name>
    <dbReference type="NCBI Taxonomy" id="105785"/>
    <lineage>
        <taxon>Eukaryota</taxon>
        <taxon>Metazoa</taxon>
        <taxon>Ecdysozoa</taxon>
        <taxon>Arthropoda</taxon>
        <taxon>Hexapoda</taxon>
        <taxon>Insecta</taxon>
        <taxon>Pterygota</taxon>
        <taxon>Neoptera</taxon>
        <taxon>Polyneoptera</taxon>
        <taxon>Dictyoptera</taxon>
        <taxon>Blattodea</taxon>
        <taxon>Blattoidea</taxon>
        <taxon>Termitoidae</taxon>
        <taxon>Kalotermitidae</taxon>
        <taxon>Cryptotermitinae</taxon>
        <taxon>Cryptotermes</taxon>
    </lineage>
</organism>
<dbReference type="GO" id="GO:0000460">
    <property type="term" value="P:maturation of 5.8S rRNA"/>
    <property type="evidence" value="ECO:0007669"/>
    <property type="project" value="TreeGrafter"/>
</dbReference>
<name>A0A2J7QHW8_9NEOP</name>